<sequence length="390" mass="45451">MKQIFTDLSQWLILHQQHWRFSAFSHACNGTQPDSSIVAHLQELNEQEISDFKHNLQAANAFFSQWLPDIARLQHWAPTSNIATEHIEQIDGIPGRKLAQIHHFSRLATRTCDKLPWLEWCAGKGYLGQFLSSRTSQSVTSLEFQAALCQQGQQLAHQRQLPMTFHQCDVLSAQSSHYVEAHQHAVALHACGDLHQRLIELAVEAGTQAISIAPCCYHLTASNTYFPLSRVAQQYDLRLNRDELRIPLTTTVTGGERVRRSRQQEMSFRLGLDRVLRDHCGRDKYIPIPSIKKSLLQRGFEDFCRWAIEQKELHLPSNVDWLRYQEIGEKAFWQMERYDLLQQVFKQPLEWWLIYDKALYLSESNYQVDVSMFCDYQITPRNYLIRARLV</sequence>
<name>A0AB39H752_9VIBR</name>
<dbReference type="KEGG" id="vih:AB0763_08270"/>
<dbReference type="Pfam" id="PF13679">
    <property type="entry name" value="Methyltransf_32"/>
    <property type="match status" value="1"/>
</dbReference>
<keyword evidence="2" id="KW-0489">Methyltransferase</keyword>
<dbReference type="InterPro" id="IPR029063">
    <property type="entry name" value="SAM-dependent_MTases_sf"/>
</dbReference>
<gene>
    <name evidence="2" type="ORF">AB0763_08270</name>
</gene>
<dbReference type="GO" id="GO:0008168">
    <property type="term" value="F:methyltransferase activity"/>
    <property type="evidence" value="ECO:0007669"/>
    <property type="project" value="UniProtKB-KW"/>
</dbReference>
<dbReference type="EMBL" id="CP162601">
    <property type="protein sequence ID" value="XDK24221.1"/>
    <property type="molecule type" value="Genomic_DNA"/>
</dbReference>
<proteinExistence type="predicted"/>
<dbReference type="GO" id="GO:0032259">
    <property type="term" value="P:methylation"/>
    <property type="evidence" value="ECO:0007669"/>
    <property type="project" value="UniProtKB-KW"/>
</dbReference>
<dbReference type="SUPFAM" id="SSF53335">
    <property type="entry name" value="S-adenosyl-L-methionine-dependent methyltransferases"/>
    <property type="match status" value="1"/>
</dbReference>
<evidence type="ECO:0000259" key="1">
    <source>
        <dbReference type="Pfam" id="PF13679"/>
    </source>
</evidence>
<feature type="domain" description="Methyltransferase" evidence="1">
    <location>
        <begin position="96"/>
        <end position="220"/>
    </location>
</feature>
<organism evidence="2">
    <name type="scientific">Vibrio sp. HB236076</name>
    <dbReference type="NCBI Taxonomy" id="3232307"/>
    <lineage>
        <taxon>Bacteria</taxon>
        <taxon>Pseudomonadati</taxon>
        <taxon>Pseudomonadota</taxon>
        <taxon>Gammaproteobacteria</taxon>
        <taxon>Vibrionales</taxon>
        <taxon>Vibrionaceae</taxon>
        <taxon>Vibrio</taxon>
    </lineage>
</organism>
<accession>A0AB39H752</accession>
<dbReference type="AlphaFoldDB" id="A0AB39H752"/>
<dbReference type="RefSeq" id="WP_306100281.1">
    <property type="nucleotide sequence ID" value="NZ_CP162601.1"/>
</dbReference>
<dbReference type="InterPro" id="IPR025714">
    <property type="entry name" value="Methyltranfer_dom"/>
</dbReference>
<dbReference type="PANTHER" id="PTHR13369:SF0">
    <property type="entry name" value="GLUTATHIONE S-TRANSFERASE C-TERMINAL DOMAIN-CONTAINING PROTEIN"/>
    <property type="match status" value="1"/>
</dbReference>
<reference evidence="2" key="1">
    <citation type="submission" date="2024-07" db="EMBL/GenBank/DDBJ databases">
        <title>Genome Analysis of a Potential Novel Vibrio Species Secreting pH- and Thermo-stable Alginate Lyase and its Application in Producing Alginate Oligosaccharides.</title>
        <authorList>
            <person name="Huang H."/>
            <person name="Bao K."/>
        </authorList>
    </citation>
    <scope>NUCLEOTIDE SEQUENCE</scope>
    <source>
        <strain evidence="2">HB236076</strain>
    </source>
</reference>
<protein>
    <submittedName>
        <fullName evidence="2">Methyltransferase</fullName>
    </submittedName>
</protein>
<dbReference type="PANTHER" id="PTHR13369">
    <property type="match status" value="1"/>
</dbReference>
<evidence type="ECO:0000313" key="2">
    <source>
        <dbReference type="EMBL" id="XDK24221.1"/>
    </source>
</evidence>
<keyword evidence="2" id="KW-0808">Transferase</keyword>